<organism evidence="2 3">
    <name type="scientific">Ambispora leptoticha</name>
    <dbReference type="NCBI Taxonomy" id="144679"/>
    <lineage>
        <taxon>Eukaryota</taxon>
        <taxon>Fungi</taxon>
        <taxon>Fungi incertae sedis</taxon>
        <taxon>Mucoromycota</taxon>
        <taxon>Glomeromycotina</taxon>
        <taxon>Glomeromycetes</taxon>
        <taxon>Archaeosporales</taxon>
        <taxon>Ambisporaceae</taxon>
        <taxon>Ambispora</taxon>
    </lineage>
</organism>
<dbReference type="Proteomes" id="UP000789508">
    <property type="component" value="Unassembled WGS sequence"/>
</dbReference>
<reference evidence="2" key="1">
    <citation type="submission" date="2021-06" db="EMBL/GenBank/DDBJ databases">
        <authorList>
            <person name="Kallberg Y."/>
            <person name="Tangrot J."/>
            <person name="Rosling A."/>
        </authorList>
    </citation>
    <scope>NUCLEOTIDE SEQUENCE</scope>
    <source>
        <strain evidence="2">FL130A</strain>
    </source>
</reference>
<name>A0A9N9B6E6_9GLOM</name>
<sequence>GSTAPLTASVSSNSRMLSMLSKQKKSKAQGTQDQEGIQTSQDKTERCFQFW</sequence>
<dbReference type="AlphaFoldDB" id="A0A9N9B6E6"/>
<keyword evidence="3" id="KW-1185">Reference proteome</keyword>
<feature type="compositionally biased region" description="Polar residues" evidence="1">
    <location>
        <begin position="1"/>
        <end position="13"/>
    </location>
</feature>
<feature type="compositionally biased region" description="Polar residues" evidence="1">
    <location>
        <begin position="28"/>
        <end position="41"/>
    </location>
</feature>
<comment type="caution">
    <text evidence="2">The sequence shown here is derived from an EMBL/GenBank/DDBJ whole genome shotgun (WGS) entry which is preliminary data.</text>
</comment>
<gene>
    <name evidence="2" type="ORF">ALEPTO_LOCUS6157</name>
</gene>
<evidence type="ECO:0000256" key="1">
    <source>
        <dbReference type="SAM" id="MobiDB-lite"/>
    </source>
</evidence>
<feature type="non-terminal residue" evidence="2">
    <location>
        <position position="1"/>
    </location>
</feature>
<feature type="region of interest" description="Disordered" evidence="1">
    <location>
        <begin position="1"/>
        <end position="45"/>
    </location>
</feature>
<accession>A0A9N9B6E6</accession>
<proteinExistence type="predicted"/>
<dbReference type="EMBL" id="CAJVPS010001996">
    <property type="protein sequence ID" value="CAG8556949.1"/>
    <property type="molecule type" value="Genomic_DNA"/>
</dbReference>
<evidence type="ECO:0000313" key="3">
    <source>
        <dbReference type="Proteomes" id="UP000789508"/>
    </source>
</evidence>
<protein>
    <submittedName>
        <fullName evidence="2">12077_t:CDS:1</fullName>
    </submittedName>
</protein>
<evidence type="ECO:0000313" key="2">
    <source>
        <dbReference type="EMBL" id="CAG8556949.1"/>
    </source>
</evidence>